<dbReference type="Gene3D" id="3.40.30.10">
    <property type="entry name" value="Glutaredoxin"/>
    <property type="match status" value="1"/>
</dbReference>
<dbReference type="PROSITE" id="PS51352">
    <property type="entry name" value="THIOREDOXIN_2"/>
    <property type="match status" value="1"/>
</dbReference>
<dbReference type="InterPro" id="IPR013766">
    <property type="entry name" value="Thioredoxin_domain"/>
</dbReference>
<protein>
    <submittedName>
        <fullName evidence="4">Thiol-disulfide oxidoreductase ResA</fullName>
    </submittedName>
</protein>
<dbReference type="SUPFAM" id="SSF52833">
    <property type="entry name" value="Thioredoxin-like"/>
    <property type="match status" value="1"/>
</dbReference>
<dbReference type="AlphaFoldDB" id="A0A1J5SUB8"/>
<evidence type="ECO:0000313" key="4">
    <source>
        <dbReference type="EMBL" id="OIR05212.1"/>
    </source>
</evidence>
<dbReference type="Pfam" id="PF08534">
    <property type="entry name" value="Redoxin"/>
    <property type="match status" value="1"/>
</dbReference>
<dbReference type="InterPro" id="IPR013740">
    <property type="entry name" value="Redoxin"/>
</dbReference>
<organism evidence="4">
    <name type="scientific">mine drainage metagenome</name>
    <dbReference type="NCBI Taxonomy" id="410659"/>
    <lineage>
        <taxon>unclassified sequences</taxon>
        <taxon>metagenomes</taxon>
        <taxon>ecological metagenomes</taxon>
    </lineage>
</organism>
<dbReference type="GO" id="GO:0017004">
    <property type="term" value="P:cytochrome complex assembly"/>
    <property type="evidence" value="ECO:0007669"/>
    <property type="project" value="UniProtKB-KW"/>
</dbReference>
<accession>A0A1J5SUB8</accession>
<dbReference type="GO" id="GO:0030313">
    <property type="term" value="C:cell envelope"/>
    <property type="evidence" value="ECO:0007669"/>
    <property type="project" value="UniProtKB-SubCell"/>
</dbReference>
<comment type="caution">
    <text evidence="4">The sequence shown here is derived from an EMBL/GenBank/DDBJ whole genome shotgun (WGS) entry which is preliminary data.</text>
</comment>
<dbReference type="PROSITE" id="PS00194">
    <property type="entry name" value="THIOREDOXIN_1"/>
    <property type="match status" value="1"/>
</dbReference>
<dbReference type="InterPro" id="IPR050553">
    <property type="entry name" value="Thioredoxin_ResA/DsbE_sf"/>
</dbReference>
<proteinExistence type="predicted"/>
<dbReference type="PANTHER" id="PTHR42852">
    <property type="entry name" value="THIOL:DISULFIDE INTERCHANGE PROTEIN DSBE"/>
    <property type="match status" value="1"/>
</dbReference>
<keyword evidence="2" id="KW-0201">Cytochrome c-type biogenesis</keyword>
<feature type="domain" description="Thioredoxin" evidence="3">
    <location>
        <begin position="28"/>
        <end position="158"/>
    </location>
</feature>
<dbReference type="PANTHER" id="PTHR42852:SF18">
    <property type="entry name" value="CHROMOSOME UNDETERMINED SCAFFOLD_47, WHOLE GENOME SHOTGUN SEQUENCE"/>
    <property type="match status" value="1"/>
</dbReference>
<evidence type="ECO:0000259" key="3">
    <source>
        <dbReference type="PROSITE" id="PS51352"/>
    </source>
</evidence>
<comment type="subcellular location">
    <subcellularLocation>
        <location evidence="1">Cell envelope</location>
    </subcellularLocation>
</comment>
<dbReference type="InterPro" id="IPR036249">
    <property type="entry name" value="Thioredoxin-like_sf"/>
</dbReference>
<reference evidence="4" key="1">
    <citation type="submission" date="2016-10" db="EMBL/GenBank/DDBJ databases">
        <title>Sequence of Gallionella enrichment culture.</title>
        <authorList>
            <person name="Poehlein A."/>
            <person name="Muehling M."/>
            <person name="Daniel R."/>
        </authorList>
    </citation>
    <scope>NUCLEOTIDE SEQUENCE</scope>
</reference>
<evidence type="ECO:0000256" key="2">
    <source>
        <dbReference type="ARBA" id="ARBA00022748"/>
    </source>
</evidence>
<gene>
    <name evidence="4" type="primary">resA_14</name>
    <name evidence="4" type="ORF">GALL_127700</name>
</gene>
<evidence type="ECO:0000256" key="1">
    <source>
        <dbReference type="ARBA" id="ARBA00004196"/>
    </source>
</evidence>
<dbReference type="EMBL" id="MLJW01000052">
    <property type="protein sequence ID" value="OIR05212.1"/>
    <property type="molecule type" value="Genomic_DNA"/>
</dbReference>
<name>A0A1J5SUB8_9ZZZZ</name>
<dbReference type="InterPro" id="IPR017937">
    <property type="entry name" value="Thioredoxin_CS"/>
</dbReference>
<dbReference type="CDD" id="cd02966">
    <property type="entry name" value="TlpA_like_family"/>
    <property type="match status" value="1"/>
</dbReference>
<dbReference type="GO" id="GO:0016491">
    <property type="term" value="F:oxidoreductase activity"/>
    <property type="evidence" value="ECO:0007669"/>
    <property type="project" value="InterPro"/>
</dbReference>
<sequence length="158" mass="17210">MKLFRLLACSLLALGLGAASIFAEATQSNVGHALPPLNLTYVRNPVAVQGKPLLLEFWATWCPPCRRSIPHLNEIYAKYKARGLVVVGVTDEDRPTVEAFFKKIPMNYTVAIDPNGSLAQGFGIDAIPHAMLVNKDGKIVWEGHPMALTDSAIESILN</sequence>